<dbReference type="InterPro" id="IPR016718">
    <property type="entry name" value="rRNA_m1G-MeTrfase_A_prd"/>
</dbReference>
<protein>
    <submittedName>
        <fullName evidence="5">23S rRNA m(1)G-748 methyltransferase</fullName>
    </submittedName>
    <submittedName>
        <fullName evidence="6">Methyltransferase domain-containing protein</fullName>
    </submittedName>
</protein>
<keyword evidence="5" id="KW-0489">Methyltransferase</keyword>
<sequence length="273" mass="31307">MLKKIEKAYLYLEKNLESLSCPLCHAPFSLEPYALRCENKHTFNLNKKGYVNFLQTKADTEHYTKKMFEPRRRLIAAGMYAPVLKEIETALLPGNLLDVGTGEGKFLELLSYQGNKFGFDIAKDGIEMATNLPFSAFLSLADLTRLPFADASISSVLNIFTPSNYKEFNRVLQSEGNIIKIVPDRYYLQELRKVYGFPVNYDNTEVMQRFKQEYPNAVEKELQYSFEIPEALRLDFLEMSPLEWAVSPEIKEAARKNPPTQATIHVQVLIGQK</sequence>
<dbReference type="GO" id="GO:0008757">
    <property type="term" value="F:S-adenosylmethionine-dependent methyltransferase activity"/>
    <property type="evidence" value="ECO:0007669"/>
    <property type="project" value="InterPro"/>
</dbReference>
<dbReference type="AlphaFoldDB" id="A0A1I4I9E8"/>
<dbReference type="GO" id="GO:0046872">
    <property type="term" value="F:metal ion binding"/>
    <property type="evidence" value="ECO:0007669"/>
    <property type="project" value="UniProtKB-KW"/>
</dbReference>
<evidence type="ECO:0000256" key="2">
    <source>
        <dbReference type="PIRSR" id="PIRSR018249-2"/>
    </source>
</evidence>
<dbReference type="InterPro" id="IPR048647">
    <property type="entry name" value="RlmA_N"/>
</dbReference>
<feature type="domain" description="23S rRNA (guanine(745)-N(1))-methyltransferase N-terminal" evidence="4">
    <location>
        <begin position="20"/>
        <end position="54"/>
    </location>
</feature>
<dbReference type="InterPro" id="IPR029063">
    <property type="entry name" value="SAM-dependent_MTases_sf"/>
</dbReference>
<keyword evidence="1" id="KW-0479">Metal-binding</keyword>
<gene>
    <name evidence="6" type="ORF">PWF74_08220</name>
    <name evidence="5" type="ORF">SAMN05216438_1143</name>
</gene>
<keyword evidence="1" id="KW-0862">Zinc</keyword>
<dbReference type="GO" id="GO:0032259">
    <property type="term" value="P:methylation"/>
    <property type="evidence" value="ECO:0007669"/>
    <property type="project" value="UniProtKB-KW"/>
</dbReference>
<feature type="binding site" evidence="1">
    <location>
        <position position="24"/>
    </location>
    <ligand>
        <name>Zn(2+)</name>
        <dbReference type="ChEBI" id="CHEBI:29105"/>
    </ligand>
</feature>
<evidence type="ECO:0000313" key="7">
    <source>
        <dbReference type="Proteomes" id="UP000181969"/>
    </source>
</evidence>
<dbReference type="Pfam" id="PF08241">
    <property type="entry name" value="Methyltransf_11"/>
    <property type="match status" value="1"/>
</dbReference>
<reference evidence="6" key="2">
    <citation type="submission" date="2023-02" db="EMBL/GenBank/DDBJ databases">
        <title>Comparative genomics and fermentation flavor characterization of five lactic acid bacteria reveal flavor biosynthesis metabolic pathways in fermented muskmelon puree.</title>
        <authorList>
            <person name="Yuan L."/>
            <person name="Li M."/>
            <person name="Xu X."/>
            <person name="Lao F."/>
            <person name="Wu J."/>
        </authorList>
    </citation>
    <scope>NUCLEOTIDE SEQUENCE</scope>
    <source>
        <strain evidence="6">Pa-2</strain>
    </source>
</reference>
<feature type="binding site" evidence="1">
    <location>
        <position position="21"/>
    </location>
    <ligand>
        <name>Zn(2+)</name>
        <dbReference type="ChEBI" id="CHEBI:29105"/>
    </ligand>
</feature>
<evidence type="ECO:0000259" key="3">
    <source>
        <dbReference type="Pfam" id="PF08241"/>
    </source>
</evidence>
<keyword evidence="5" id="KW-0808">Transferase</keyword>
<reference evidence="5 7" key="1">
    <citation type="submission" date="2016-10" db="EMBL/GenBank/DDBJ databases">
        <authorList>
            <person name="de Groot N.N."/>
        </authorList>
    </citation>
    <scope>NUCLEOTIDE SEQUENCE [LARGE SCALE GENOMIC DNA]</scope>
    <source>
        <strain evidence="5 7">M79</strain>
    </source>
</reference>
<dbReference type="OrthoDB" id="5522265at2"/>
<dbReference type="EMBL" id="CP118627">
    <property type="protein sequence ID" value="WEA13493.1"/>
    <property type="molecule type" value="Genomic_DNA"/>
</dbReference>
<evidence type="ECO:0000313" key="6">
    <source>
        <dbReference type="EMBL" id="WEA13493.1"/>
    </source>
</evidence>
<dbReference type="SUPFAM" id="SSF53335">
    <property type="entry name" value="S-adenosyl-L-methionine-dependent methyltransferases"/>
    <property type="match status" value="1"/>
</dbReference>
<evidence type="ECO:0000256" key="1">
    <source>
        <dbReference type="PIRSR" id="PIRSR018249-1"/>
    </source>
</evidence>
<dbReference type="EMBL" id="FOTJ01000014">
    <property type="protein sequence ID" value="SFL50673.1"/>
    <property type="molecule type" value="Genomic_DNA"/>
</dbReference>
<dbReference type="InterPro" id="IPR013216">
    <property type="entry name" value="Methyltransf_11"/>
</dbReference>
<evidence type="ECO:0000313" key="5">
    <source>
        <dbReference type="EMBL" id="SFL50673.1"/>
    </source>
</evidence>
<evidence type="ECO:0000259" key="4">
    <source>
        <dbReference type="Pfam" id="PF21302"/>
    </source>
</evidence>
<feature type="binding site" evidence="2">
    <location>
        <position position="187"/>
    </location>
    <ligand>
        <name>S-adenosyl-L-methionine</name>
        <dbReference type="ChEBI" id="CHEBI:59789"/>
    </ligand>
</feature>
<name>A0A1I4I9E8_9LACT</name>
<feature type="binding site" evidence="2">
    <location>
        <position position="80"/>
    </location>
    <ligand>
        <name>S-adenosyl-L-methionine</name>
        <dbReference type="ChEBI" id="CHEBI:59789"/>
    </ligand>
</feature>
<feature type="domain" description="Methyltransferase type 11" evidence="3">
    <location>
        <begin position="97"/>
        <end position="176"/>
    </location>
</feature>
<dbReference type="PIRSF" id="PIRSF018249">
    <property type="entry name" value="MyrA_prd"/>
    <property type="match status" value="1"/>
</dbReference>
<dbReference type="Pfam" id="PF21302">
    <property type="entry name" value="Zn_ribbon_RlmA"/>
    <property type="match status" value="1"/>
</dbReference>
<organism evidence="5 7">
    <name type="scientific">Lactococcus garvieae</name>
    <dbReference type="NCBI Taxonomy" id="1363"/>
    <lineage>
        <taxon>Bacteria</taxon>
        <taxon>Bacillati</taxon>
        <taxon>Bacillota</taxon>
        <taxon>Bacilli</taxon>
        <taxon>Lactobacillales</taxon>
        <taxon>Streptococcaceae</taxon>
        <taxon>Lactococcus</taxon>
    </lineage>
</organism>
<dbReference type="Gene3D" id="3.40.50.150">
    <property type="entry name" value="Vaccinia Virus protein VP39"/>
    <property type="match status" value="1"/>
</dbReference>
<dbReference type="Proteomes" id="UP001217324">
    <property type="component" value="Chromosome"/>
</dbReference>
<feature type="binding site" evidence="1">
    <location>
        <position position="41"/>
    </location>
    <ligand>
        <name>Zn(2+)</name>
        <dbReference type="ChEBI" id="CHEBI:29105"/>
    </ligand>
</feature>
<accession>A0A1I4I9E8</accession>
<dbReference type="Proteomes" id="UP000181969">
    <property type="component" value="Unassembled WGS sequence"/>
</dbReference>
<feature type="binding site" evidence="1">
    <location>
        <position position="37"/>
    </location>
    <ligand>
        <name>Zn(2+)</name>
        <dbReference type="ChEBI" id="CHEBI:29105"/>
    </ligand>
</feature>
<proteinExistence type="predicted"/>
<dbReference type="RefSeq" id="WP_074751707.1">
    <property type="nucleotide sequence ID" value="NZ_CP099987.1"/>
</dbReference>
<keyword evidence="2" id="KW-0949">S-adenosyl-L-methionine</keyword>
<feature type="binding site" evidence="2">
    <location>
        <begin position="103"/>
        <end position="104"/>
    </location>
    <ligand>
        <name>S-adenosyl-L-methionine</name>
        <dbReference type="ChEBI" id="CHEBI:59789"/>
    </ligand>
</feature>